<organism evidence="2 3">
    <name type="scientific">Cetraspora pellucida</name>
    <dbReference type="NCBI Taxonomy" id="1433469"/>
    <lineage>
        <taxon>Eukaryota</taxon>
        <taxon>Fungi</taxon>
        <taxon>Fungi incertae sedis</taxon>
        <taxon>Mucoromycota</taxon>
        <taxon>Glomeromycotina</taxon>
        <taxon>Glomeromycetes</taxon>
        <taxon>Diversisporales</taxon>
        <taxon>Gigasporaceae</taxon>
        <taxon>Cetraspora</taxon>
    </lineage>
</organism>
<dbReference type="GO" id="GO:0061671">
    <property type="term" value="C:Cbp3p-Cbp6 complex"/>
    <property type="evidence" value="ECO:0007669"/>
    <property type="project" value="InterPro"/>
</dbReference>
<feature type="coiled-coil region" evidence="1">
    <location>
        <begin position="55"/>
        <end position="82"/>
    </location>
</feature>
<dbReference type="Proteomes" id="UP000789759">
    <property type="component" value="Unassembled WGS sequence"/>
</dbReference>
<dbReference type="AlphaFoldDB" id="A0A9N9ID38"/>
<dbReference type="InterPro" id="IPR037653">
    <property type="entry name" value="Cbp6"/>
</dbReference>
<keyword evidence="1" id="KW-0175">Coiled coil</keyword>
<sequence length="170" mass="19615">MSTLTRTNILLLYRSFLRVIERWPTDYLRPNRNLKHILHLRVTEGFRQNIAVKDADVLRALVLDAEIELDALKRLAENEFKEKYPLSDRIYRPAANPKYYSGLVAAIDKAAKLKQEEDSKPSLWKRLGACIINMYASSFPTGTVGDRIGFTLYPAFWIIRLNFTALSLPK</sequence>
<dbReference type="Pfam" id="PF20180">
    <property type="entry name" value="UQCC2_CBP6"/>
    <property type="match status" value="1"/>
</dbReference>
<dbReference type="PANTHER" id="PTHR28250:SF1">
    <property type="entry name" value="CYTOCHROME B PRE-MRNA-PROCESSING PROTEIN 6"/>
    <property type="match status" value="1"/>
</dbReference>
<keyword evidence="3" id="KW-1185">Reference proteome</keyword>
<comment type="caution">
    <text evidence="2">The sequence shown here is derived from an EMBL/GenBank/DDBJ whole genome shotgun (WGS) entry which is preliminary data.</text>
</comment>
<evidence type="ECO:0000313" key="3">
    <source>
        <dbReference type="Proteomes" id="UP000789759"/>
    </source>
</evidence>
<protein>
    <submittedName>
        <fullName evidence="2">19092_t:CDS:1</fullName>
    </submittedName>
</protein>
<dbReference type="GO" id="GO:0034551">
    <property type="term" value="P:mitochondrial respiratory chain complex III assembly"/>
    <property type="evidence" value="ECO:0007669"/>
    <property type="project" value="TreeGrafter"/>
</dbReference>
<dbReference type="GO" id="GO:0043022">
    <property type="term" value="F:ribosome binding"/>
    <property type="evidence" value="ECO:0007669"/>
    <property type="project" value="InterPro"/>
</dbReference>
<name>A0A9N9ID38_9GLOM</name>
<accession>A0A9N9ID38</accession>
<evidence type="ECO:0000256" key="1">
    <source>
        <dbReference type="SAM" id="Coils"/>
    </source>
</evidence>
<evidence type="ECO:0000313" key="2">
    <source>
        <dbReference type="EMBL" id="CAG8731936.1"/>
    </source>
</evidence>
<dbReference type="PANTHER" id="PTHR28250">
    <property type="entry name" value="CYTOCHROME B PRE-MRNA-PROCESSING PROTEIN 6"/>
    <property type="match status" value="1"/>
</dbReference>
<reference evidence="2" key="1">
    <citation type="submission" date="2021-06" db="EMBL/GenBank/DDBJ databases">
        <authorList>
            <person name="Kallberg Y."/>
            <person name="Tangrot J."/>
            <person name="Rosling A."/>
        </authorList>
    </citation>
    <scope>NUCLEOTIDE SEQUENCE</scope>
    <source>
        <strain evidence="2">FL966</strain>
    </source>
</reference>
<dbReference type="EMBL" id="CAJVQA010014582">
    <property type="protein sequence ID" value="CAG8731936.1"/>
    <property type="molecule type" value="Genomic_DNA"/>
</dbReference>
<gene>
    <name evidence="2" type="ORF">CPELLU_LOCUS13546</name>
</gene>
<proteinExistence type="predicted"/>
<dbReference type="OrthoDB" id="2107880at2759"/>